<evidence type="ECO:0000256" key="6">
    <source>
        <dbReference type="ARBA" id="ARBA00023277"/>
    </source>
</evidence>
<dbReference type="InterPro" id="IPR056734">
    <property type="entry name" value="NANM"/>
</dbReference>
<dbReference type="RefSeq" id="WP_284363361.1">
    <property type="nucleotide sequence ID" value="NZ_BSNI01000002.1"/>
</dbReference>
<dbReference type="PANTHER" id="PTHR45632">
    <property type="entry name" value="LD33804P"/>
    <property type="match status" value="1"/>
</dbReference>
<keyword evidence="9" id="KW-1185">Reference proteome</keyword>
<dbReference type="Proteomes" id="UP001161405">
    <property type="component" value="Unassembled WGS sequence"/>
</dbReference>
<accession>A0ABQ5USF9</accession>
<dbReference type="InterPro" id="IPR019936">
    <property type="entry name" value="NanM_proteobact"/>
</dbReference>
<name>A0ABQ5USF9_9HYPH</name>
<keyword evidence="4" id="KW-0574">Periplasm</keyword>
<dbReference type="Pfam" id="PF24996">
    <property type="entry name" value="NANM"/>
    <property type="match status" value="1"/>
</dbReference>
<gene>
    <name evidence="8" type="primary">nanM</name>
    <name evidence="8" type="ORF">GCM10007879_15650</name>
</gene>
<keyword evidence="5" id="KW-0413">Isomerase</keyword>
<organism evidence="8 9">
    <name type="scientific">Maritalea porphyrae</name>
    <dbReference type="NCBI Taxonomy" id="880732"/>
    <lineage>
        <taxon>Bacteria</taxon>
        <taxon>Pseudomonadati</taxon>
        <taxon>Pseudomonadota</taxon>
        <taxon>Alphaproteobacteria</taxon>
        <taxon>Hyphomicrobiales</taxon>
        <taxon>Devosiaceae</taxon>
        <taxon>Maritalea</taxon>
    </lineage>
</organism>
<evidence type="ECO:0000256" key="2">
    <source>
        <dbReference type="ARBA" id="ARBA00022729"/>
    </source>
</evidence>
<keyword evidence="6" id="KW-0119">Carbohydrate metabolism</keyword>
<reference evidence="8" key="1">
    <citation type="journal article" date="2014" name="Int. J. Syst. Evol. Microbiol.">
        <title>Complete genome of a new Firmicutes species belonging to the dominant human colonic microbiota ('Ruminococcus bicirculans') reveals two chromosomes and a selective capacity to utilize plant glucans.</title>
        <authorList>
            <consortium name="NISC Comparative Sequencing Program"/>
            <person name="Wegmann U."/>
            <person name="Louis P."/>
            <person name="Goesmann A."/>
            <person name="Henrissat B."/>
            <person name="Duncan S.H."/>
            <person name="Flint H.J."/>
        </authorList>
    </citation>
    <scope>NUCLEOTIDE SEQUENCE</scope>
    <source>
        <strain evidence="8">NBRC 107169</strain>
    </source>
</reference>
<keyword evidence="2 7" id="KW-0732">Signal</keyword>
<dbReference type="SUPFAM" id="SSF117281">
    <property type="entry name" value="Kelch motif"/>
    <property type="match status" value="1"/>
</dbReference>
<dbReference type="Gene3D" id="2.130.10.80">
    <property type="entry name" value="Galactose oxidase/kelch, beta-propeller"/>
    <property type="match status" value="1"/>
</dbReference>
<dbReference type="Gene3D" id="2.120.10.80">
    <property type="entry name" value="Kelch-type beta propeller"/>
    <property type="match status" value="1"/>
</dbReference>
<evidence type="ECO:0000313" key="8">
    <source>
        <dbReference type="EMBL" id="GLQ17316.1"/>
    </source>
</evidence>
<feature type="chain" id="PRO_5045083047" evidence="7">
    <location>
        <begin position="27"/>
        <end position="388"/>
    </location>
</feature>
<proteinExistence type="predicted"/>
<evidence type="ECO:0000256" key="7">
    <source>
        <dbReference type="SAM" id="SignalP"/>
    </source>
</evidence>
<evidence type="ECO:0000256" key="1">
    <source>
        <dbReference type="ARBA" id="ARBA00022441"/>
    </source>
</evidence>
<dbReference type="InterPro" id="IPR037293">
    <property type="entry name" value="Gal_Oxidase_central_sf"/>
</dbReference>
<dbReference type="NCBIfam" id="TIGR03547">
    <property type="entry name" value="muta_rot_YjhT"/>
    <property type="match status" value="1"/>
</dbReference>
<feature type="signal peptide" evidence="7">
    <location>
        <begin position="1"/>
        <end position="26"/>
    </location>
</feature>
<keyword evidence="3" id="KW-0677">Repeat</keyword>
<dbReference type="EMBL" id="BSNI01000002">
    <property type="protein sequence ID" value="GLQ17316.1"/>
    <property type="molecule type" value="Genomic_DNA"/>
</dbReference>
<evidence type="ECO:0000256" key="3">
    <source>
        <dbReference type="ARBA" id="ARBA00022737"/>
    </source>
</evidence>
<evidence type="ECO:0000313" key="9">
    <source>
        <dbReference type="Proteomes" id="UP001161405"/>
    </source>
</evidence>
<dbReference type="PANTHER" id="PTHR45632:SF3">
    <property type="entry name" value="KELCH-LIKE PROTEIN 32"/>
    <property type="match status" value="1"/>
</dbReference>
<evidence type="ECO:0000256" key="4">
    <source>
        <dbReference type="ARBA" id="ARBA00022764"/>
    </source>
</evidence>
<keyword evidence="1" id="KW-0880">Kelch repeat</keyword>
<dbReference type="InterPro" id="IPR015915">
    <property type="entry name" value="Kelch-typ_b-propeller"/>
</dbReference>
<protein>
    <submittedName>
        <fullName evidence="8">N-acetylneuraminate epimerase</fullName>
    </submittedName>
</protein>
<evidence type="ECO:0000256" key="5">
    <source>
        <dbReference type="ARBA" id="ARBA00023235"/>
    </source>
</evidence>
<sequence>MHLTTKLLGAVFGAAALVGGITSAHAEAWPDLPLGLKNGVAVKIDNQIIAGLGTAGSAMFALDLENLGDGWQAIASFSGPAPGQPAFGTSNGKLFVFSGSGMQADTDVAPIIFEDVHAYDPSSDSWQKVDAKTPVGFLGASGLSLSDGRIAIVGGYNKELFDKYLHEVLTTDKAAEPEKWDKIVADYMSMEPADYLWNKKLWAFDPATAGWTDLGENPYDPNTGSGIAVLGDDAFMVINGEIKPGLRTDQVKTIAVADNEVSWTLKPELPAQDGAEVQEGLAAPYVGVSTNGAVLVAGGANFPGARAKAHRGEWFAHEGLSKVRADGVFTFNDDTWKQVGTLDEGLAYGASITLEEGVLFIGGEDNDGKPRNEVFLVDWDGETLTMSD</sequence>
<reference evidence="8" key="2">
    <citation type="submission" date="2023-01" db="EMBL/GenBank/DDBJ databases">
        <title>Draft genome sequence of Maritalea porphyrae strain NBRC 107169.</title>
        <authorList>
            <person name="Sun Q."/>
            <person name="Mori K."/>
        </authorList>
    </citation>
    <scope>NUCLEOTIDE SEQUENCE</scope>
    <source>
        <strain evidence="8">NBRC 107169</strain>
    </source>
</reference>
<comment type="caution">
    <text evidence="8">The sequence shown here is derived from an EMBL/GenBank/DDBJ whole genome shotgun (WGS) entry which is preliminary data.</text>
</comment>